<keyword evidence="2" id="KW-0732">Signal</keyword>
<feature type="chain" id="PRO_5036473910" description="Outer membrane lipoprotein" evidence="2">
    <location>
        <begin position="23"/>
        <end position="263"/>
    </location>
</feature>
<evidence type="ECO:0000313" key="4">
    <source>
        <dbReference type="Proteomes" id="UP000887320"/>
    </source>
</evidence>
<dbReference type="PROSITE" id="PS51257">
    <property type="entry name" value="PROKAR_LIPOPROTEIN"/>
    <property type="match status" value="1"/>
</dbReference>
<dbReference type="Proteomes" id="UP000887320">
    <property type="component" value="Unassembled WGS sequence"/>
</dbReference>
<feature type="signal peptide" evidence="2">
    <location>
        <begin position="1"/>
        <end position="22"/>
    </location>
</feature>
<accession>A0A8X8KDY0</accession>
<dbReference type="RefSeq" id="WP_234622541.1">
    <property type="nucleotide sequence ID" value="NZ_JAHWXT010000001.1"/>
</dbReference>
<protein>
    <recommendedName>
        <fullName evidence="5">Outer membrane lipoprotein</fullName>
    </recommendedName>
</protein>
<gene>
    <name evidence="3" type="ORF">KW868_01795</name>
</gene>
<dbReference type="EMBL" id="JAHWXT010000001">
    <property type="protein sequence ID" value="MCF0263210.1"/>
    <property type="molecule type" value="Genomic_DNA"/>
</dbReference>
<reference evidence="3" key="1">
    <citation type="submission" date="2021-07" db="EMBL/GenBank/DDBJ databases">
        <authorList>
            <person name="Fernandez M."/>
            <person name="Pereira P."/>
            <person name="Torres Tejerizo G.A."/>
            <person name="Gonzalez P."/>
            <person name="Agostini E."/>
        </authorList>
    </citation>
    <scope>NUCLEOTIDE SEQUENCE</scope>
    <source>
        <strain evidence="3">SFC 500-1A</strain>
    </source>
</reference>
<comment type="caution">
    <text evidence="3">The sequence shown here is derived from an EMBL/GenBank/DDBJ whole genome shotgun (WGS) entry which is preliminary data.</text>
</comment>
<evidence type="ECO:0000256" key="2">
    <source>
        <dbReference type="SAM" id="SignalP"/>
    </source>
</evidence>
<proteinExistence type="predicted"/>
<dbReference type="AlphaFoldDB" id="A0A8X8KDY0"/>
<evidence type="ECO:0000313" key="3">
    <source>
        <dbReference type="EMBL" id="MCF0263210.1"/>
    </source>
</evidence>
<name>A0A8X8KDY0_ACIGI</name>
<sequence>MYKSKLLLWLCLCALISACSTAKYSSTQDATSQEIESAPSPTSATAKAAPAPISNQNRVKSEERLGTKWGDDVSSYVTQVDLKRLSSSPIDETQIRYASKQFSGRSINSISLVAGKISFSVVDDRGRILPLYRDGERYYLSARDGQSYQLRYANTSSQTFEVVASVDGLDVLNGSKASRSNSGYVLRPYSSFAIEGFRKSNSSVASFIFSKPNDAYAANSASGNIQNTGVIGTVVYELKAPKYDLPKKSKDTYAPAPNAFPAD</sequence>
<evidence type="ECO:0000256" key="1">
    <source>
        <dbReference type="SAM" id="MobiDB-lite"/>
    </source>
</evidence>
<feature type="region of interest" description="Disordered" evidence="1">
    <location>
        <begin position="33"/>
        <end position="64"/>
    </location>
</feature>
<organism evidence="3 4">
    <name type="scientific">Acinetobacter guillouiae</name>
    <name type="common">Acinetobacter genomosp. 11</name>
    <dbReference type="NCBI Taxonomy" id="106649"/>
    <lineage>
        <taxon>Bacteria</taxon>
        <taxon>Pseudomonadati</taxon>
        <taxon>Pseudomonadota</taxon>
        <taxon>Gammaproteobacteria</taxon>
        <taxon>Moraxellales</taxon>
        <taxon>Moraxellaceae</taxon>
        <taxon>Acinetobacter</taxon>
    </lineage>
</organism>
<feature type="compositionally biased region" description="Low complexity" evidence="1">
    <location>
        <begin position="37"/>
        <end position="54"/>
    </location>
</feature>
<evidence type="ECO:0008006" key="5">
    <source>
        <dbReference type="Google" id="ProtNLM"/>
    </source>
</evidence>